<proteinExistence type="inferred from homology"/>
<evidence type="ECO:0000256" key="5">
    <source>
        <dbReference type="ARBA" id="ARBA00023239"/>
    </source>
</evidence>
<comment type="catalytic activity">
    <reaction evidence="1 7">
        <text>(8S)-3',8-cyclo-7,8-dihydroguanosine 5'-triphosphate = cyclic pyranopterin phosphate + diphosphate</text>
        <dbReference type="Rhea" id="RHEA:49580"/>
        <dbReference type="ChEBI" id="CHEBI:33019"/>
        <dbReference type="ChEBI" id="CHEBI:59648"/>
        <dbReference type="ChEBI" id="CHEBI:131766"/>
        <dbReference type="EC" id="4.6.1.17"/>
    </reaction>
</comment>
<comment type="similarity">
    <text evidence="7">Belongs to the MoaC family.</text>
</comment>
<dbReference type="NCBIfam" id="NF006870">
    <property type="entry name" value="PRK09364.1"/>
    <property type="match status" value="1"/>
</dbReference>
<dbReference type="InterPro" id="IPR050105">
    <property type="entry name" value="MoCo_biosynth_MoaA/MoaC"/>
</dbReference>
<gene>
    <name evidence="7 9" type="primary">moaC</name>
    <name evidence="9" type="ORF">GWO12_10690</name>
</gene>
<evidence type="ECO:0000256" key="1">
    <source>
        <dbReference type="ARBA" id="ARBA00001637"/>
    </source>
</evidence>
<feature type="active site" evidence="7">
    <location>
        <position position="132"/>
    </location>
</feature>
<dbReference type="NCBIfam" id="TIGR00581">
    <property type="entry name" value="moaC"/>
    <property type="match status" value="1"/>
</dbReference>
<comment type="function">
    <text evidence="6 7">Catalyzes the conversion of (8S)-3',8-cyclo-7,8-dihydroguanosine 5'-triphosphate to cyclic pyranopterin monophosphate (cPMP).</text>
</comment>
<sequence>MADDKHRLTHIDEEGRARMVDVGDKDATHRLAVAEGWVRMLPDTLQAIRANKVQKGDVLTVAQIAGIAAAKRTSDWIPLCHPLQIDAINVSLTLVDDIPGVKVEARASLTGRTGAEMEALVAVSSALLTVYDMCKAIDRGMEIGPIRLVEKSGGRSGTWRRREA</sequence>
<protein>
    <recommendedName>
        <fullName evidence="3 7">Cyclic pyranopterin monophosphate synthase</fullName>
        <ecNumber evidence="3 7">4.6.1.17</ecNumber>
    </recommendedName>
    <alternativeName>
        <fullName evidence="7">Molybdenum cofactor biosynthesis protein C</fullName>
    </alternativeName>
</protein>
<dbReference type="CDD" id="cd01420">
    <property type="entry name" value="MoaC_PE"/>
    <property type="match status" value="1"/>
</dbReference>
<accession>A0AAE5CBA1</accession>
<dbReference type="GO" id="GO:0006777">
    <property type="term" value="P:Mo-molybdopterin cofactor biosynthetic process"/>
    <property type="evidence" value="ECO:0007669"/>
    <property type="project" value="UniProtKB-UniRule"/>
</dbReference>
<feature type="binding site" evidence="7">
    <location>
        <begin position="79"/>
        <end position="81"/>
    </location>
    <ligand>
        <name>substrate</name>
    </ligand>
</feature>
<dbReference type="InterPro" id="IPR047594">
    <property type="entry name" value="MoaC_bact/euk"/>
</dbReference>
<dbReference type="AlphaFoldDB" id="A0AAE5CBA1"/>
<dbReference type="PANTHER" id="PTHR22960">
    <property type="entry name" value="MOLYBDOPTERIN COFACTOR SYNTHESIS PROTEIN A"/>
    <property type="match status" value="1"/>
</dbReference>
<name>A0AAE5CBA1_9BACT</name>
<keyword evidence="5 7" id="KW-0456">Lyase</keyword>
<dbReference type="Proteomes" id="UP000702544">
    <property type="component" value="Unassembled WGS sequence"/>
</dbReference>
<dbReference type="InterPro" id="IPR023045">
    <property type="entry name" value="MoaC"/>
</dbReference>
<dbReference type="InterPro" id="IPR036522">
    <property type="entry name" value="MoaC_sf"/>
</dbReference>
<feature type="domain" description="Molybdopterin cofactor biosynthesis C (MoaC)" evidence="8">
    <location>
        <begin position="19"/>
        <end position="154"/>
    </location>
</feature>
<dbReference type="SUPFAM" id="SSF55040">
    <property type="entry name" value="Molybdenum cofactor biosynthesis protein C, MoaC"/>
    <property type="match status" value="1"/>
</dbReference>
<dbReference type="HAMAP" id="MF_01224_B">
    <property type="entry name" value="MoaC_B"/>
    <property type="match status" value="1"/>
</dbReference>
<dbReference type="Pfam" id="PF01967">
    <property type="entry name" value="MoaC"/>
    <property type="match status" value="1"/>
</dbReference>
<dbReference type="EMBL" id="JAACAK010000083">
    <property type="protein sequence ID" value="NIR75557.1"/>
    <property type="molecule type" value="Genomic_DNA"/>
</dbReference>
<comment type="caution">
    <text evidence="9">The sequence shown here is derived from an EMBL/GenBank/DDBJ whole genome shotgun (WGS) entry which is preliminary data.</text>
</comment>
<dbReference type="GO" id="GO:0061799">
    <property type="term" value="F:cyclic pyranopterin monophosphate synthase activity"/>
    <property type="evidence" value="ECO:0007669"/>
    <property type="project" value="UniProtKB-UniRule"/>
</dbReference>
<comment type="pathway">
    <text evidence="2 7">Cofactor biosynthesis; molybdopterin biosynthesis.</text>
</comment>
<evidence type="ECO:0000259" key="8">
    <source>
        <dbReference type="Pfam" id="PF01967"/>
    </source>
</evidence>
<reference evidence="9 10" key="1">
    <citation type="submission" date="2020-01" db="EMBL/GenBank/DDBJ databases">
        <title>Genomes assembled from Gulf of Kutch pelagic sediment metagenomes.</title>
        <authorList>
            <person name="Chandrashekar M."/>
            <person name="Mahajan M.S."/>
            <person name="Dave K.J."/>
            <person name="Vatsa P."/>
            <person name="Nathani N.M."/>
        </authorList>
    </citation>
    <scope>NUCLEOTIDE SEQUENCE [LARGE SCALE GENOMIC DNA]</scope>
    <source>
        <strain evidence="9">KS3-K002</strain>
    </source>
</reference>
<evidence type="ECO:0000256" key="6">
    <source>
        <dbReference type="ARBA" id="ARBA00055087"/>
    </source>
</evidence>
<evidence type="ECO:0000256" key="7">
    <source>
        <dbReference type="HAMAP-Rule" id="MF_01224"/>
    </source>
</evidence>
<organism evidence="9 10">
    <name type="scientific">Candidatus Kutchimonas denitrificans</name>
    <dbReference type="NCBI Taxonomy" id="3056748"/>
    <lineage>
        <taxon>Bacteria</taxon>
        <taxon>Pseudomonadati</taxon>
        <taxon>Gemmatimonadota</taxon>
        <taxon>Gemmatimonadia</taxon>
        <taxon>Candidatus Palauibacterales</taxon>
        <taxon>Candidatus Palauibacteraceae</taxon>
        <taxon>Candidatus Kutchimonas</taxon>
    </lineage>
</organism>
<dbReference type="Gene3D" id="3.30.70.640">
    <property type="entry name" value="Molybdopterin cofactor biosynthesis C (MoaC) domain"/>
    <property type="match status" value="1"/>
</dbReference>
<evidence type="ECO:0000313" key="10">
    <source>
        <dbReference type="Proteomes" id="UP000702544"/>
    </source>
</evidence>
<evidence type="ECO:0000313" key="9">
    <source>
        <dbReference type="EMBL" id="NIR75557.1"/>
    </source>
</evidence>
<dbReference type="PANTHER" id="PTHR22960:SF0">
    <property type="entry name" value="MOLYBDENUM COFACTOR BIOSYNTHESIS PROTEIN 1"/>
    <property type="match status" value="1"/>
</dbReference>
<comment type="subunit">
    <text evidence="7">Homohexamer; trimer of dimers.</text>
</comment>
<evidence type="ECO:0000256" key="4">
    <source>
        <dbReference type="ARBA" id="ARBA00023150"/>
    </source>
</evidence>
<dbReference type="EC" id="4.6.1.17" evidence="3 7"/>
<evidence type="ECO:0000256" key="3">
    <source>
        <dbReference type="ARBA" id="ARBA00012575"/>
    </source>
</evidence>
<feature type="binding site" evidence="7">
    <location>
        <begin position="117"/>
        <end position="118"/>
    </location>
    <ligand>
        <name>substrate</name>
    </ligand>
</feature>
<dbReference type="InterPro" id="IPR002820">
    <property type="entry name" value="Mopterin_CF_biosynth-C_dom"/>
</dbReference>
<keyword evidence="4 7" id="KW-0501">Molybdenum cofactor biosynthesis</keyword>
<dbReference type="GO" id="GO:0061798">
    <property type="term" value="F:GTP 3',8'-cyclase activity"/>
    <property type="evidence" value="ECO:0007669"/>
    <property type="project" value="TreeGrafter"/>
</dbReference>
<evidence type="ECO:0000256" key="2">
    <source>
        <dbReference type="ARBA" id="ARBA00005046"/>
    </source>
</evidence>